<dbReference type="InterPro" id="IPR039251">
    <property type="entry name" value="OXLD1"/>
</dbReference>
<accession>A0A0B8N205</accession>
<dbReference type="AlphaFoldDB" id="A0A0B8N205"/>
<dbReference type="Proteomes" id="UP000053095">
    <property type="component" value="Unassembled WGS sequence"/>
</dbReference>
<feature type="region of interest" description="Disordered" evidence="1">
    <location>
        <begin position="84"/>
        <end position="152"/>
    </location>
</feature>
<feature type="domain" description="Oxidoreductase-like" evidence="2">
    <location>
        <begin position="151"/>
        <end position="194"/>
    </location>
</feature>
<feature type="region of interest" description="Disordered" evidence="1">
    <location>
        <begin position="202"/>
        <end position="249"/>
    </location>
</feature>
<dbReference type="PANTHER" id="PTHR21193:SF3">
    <property type="entry name" value="OXIDOREDUCTASE-LIKE DOMAIN-CONTAINING PROTEIN 1"/>
    <property type="match status" value="1"/>
</dbReference>
<evidence type="ECO:0000256" key="1">
    <source>
        <dbReference type="SAM" id="MobiDB-lite"/>
    </source>
</evidence>
<dbReference type="Pfam" id="PF09791">
    <property type="entry name" value="Oxidored-like"/>
    <property type="match status" value="1"/>
</dbReference>
<feature type="region of interest" description="Disordered" evidence="1">
    <location>
        <begin position="38"/>
        <end position="69"/>
    </location>
</feature>
<name>A0A0B8N205_TALPI</name>
<proteinExistence type="predicted"/>
<dbReference type="PANTHER" id="PTHR21193">
    <property type="entry name" value="OXIDOREDUCTASE-LIKE DOMAIN-CONTAINING PROTEIN 1"/>
    <property type="match status" value="1"/>
</dbReference>
<reference evidence="4" key="1">
    <citation type="journal article" date="2015" name="Genome Announc.">
        <title>Draft genome sequence of Talaromyces cellulolyticus strain Y-94, a source of lignocellulosic biomass-degrading enzymes.</title>
        <authorList>
            <person name="Fujii T."/>
            <person name="Koike H."/>
            <person name="Sawayama S."/>
            <person name="Yano S."/>
            <person name="Inoue H."/>
        </authorList>
    </citation>
    <scope>NUCLEOTIDE SEQUENCE [LARGE SCALE GENOMIC DNA]</scope>
    <source>
        <strain evidence="4">Y-94</strain>
    </source>
</reference>
<evidence type="ECO:0000259" key="2">
    <source>
        <dbReference type="Pfam" id="PF09791"/>
    </source>
</evidence>
<keyword evidence="4" id="KW-1185">Reference proteome</keyword>
<organism evidence="3 4">
    <name type="scientific">Talaromyces pinophilus</name>
    <name type="common">Penicillium pinophilum</name>
    <dbReference type="NCBI Taxonomy" id="128442"/>
    <lineage>
        <taxon>Eukaryota</taxon>
        <taxon>Fungi</taxon>
        <taxon>Dikarya</taxon>
        <taxon>Ascomycota</taxon>
        <taxon>Pezizomycotina</taxon>
        <taxon>Eurotiomycetes</taxon>
        <taxon>Eurotiomycetidae</taxon>
        <taxon>Eurotiales</taxon>
        <taxon>Trichocomaceae</taxon>
        <taxon>Talaromyces</taxon>
        <taxon>Talaromyces sect. Talaromyces</taxon>
    </lineage>
</organism>
<feature type="compositionally biased region" description="Polar residues" evidence="1">
    <location>
        <begin position="54"/>
        <end position="69"/>
    </location>
</feature>
<sequence>MERTVWASNRRSILRSFGRSTAACLTDRYDLAVRIGRNRNLSPPSESTSRRSFHNTGLHNNGTARNNTETHQAYPLSGYYSDLLSFHQPPHHHQQRRSSQPQPPPSSSTAEEPTKEQKLSIVFGTRLAGPGYQSTRYNPETTPPESTWRQINGVPIPPRPTEPDNCCMSGCVHCVWDDYRDDLEHWASRVRDARLTASVAADNGAKRKEMRQTPRKEVASASTSMDDDGGGSEANWELPAVPGVGGEEDLFKGIPVGIREFMKIEKKLREKKRSSGLQP</sequence>
<feature type="compositionally biased region" description="Basic and acidic residues" evidence="1">
    <location>
        <begin position="204"/>
        <end position="218"/>
    </location>
</feature>
<protein>
    <recommendedName>
        <fullName evidence="2">Oxidoreductase-like domain-containing protein</fullName>
    </recommendedName>
</protein>
<evidence type="ECO:0000313" key="3">
    <source>
        <dbReference type="EMBL" id="GAM33290.1"/>
    </source>
</evidence>
<dbReference type="InterPro" id="IPR019180">
    <property type="entry name" value="Oxidoreductase-like_N"/>
</dbReference>
<gene>
    <name evidence="3" type="ORF">TCE0_003r00085</name>
</gene>
<feature type="compositionally biased region" description="Polar residues" evidence="1">
    <location>
        <begin position="132"/>
        <end position="150"/>
    </location>
</feature>
<dbReference type="EMBL" id="DF933799">
    <property type="protein sequence ID" value="GAM33290.1"/>
    <property type="molecule type" value="Genomic_DNA"/>
</dbReference>
<evidence type="ECO:0000313" key="4">
    <source>
        <dbReference type="Proteomes" id="UP000053095"/>
    </source>
</evidence>
<dbReference type="GO" id="GO:0005739">
    <property type="term" value="C:mitochondrion"/>
    <property type="evidence" value="ECO:0007669"/>
    <property type="project" value="TreeGrafter"/>
</dbReference>